<evidence type="ECO:0000313" key="2">
    <source>
        <dbReference type="EMBL" id="KAF2187751.1"/>
    </source>
</evidence>
<dbReference type="InterPro" id="IPR036378">
    <property type="entry name" value="FAS1_dom_sf"/>
</dbReference>
<dbReference type="EMBL" id="ML994626">
    <property type="protein sequence ID" value="KAF2187751.1"/>
    <property type="molecule type" value="Genomic_DNA"/>
</dbReference>
<reference evidence="2" key="1">
    <citation type="journal article" date="2020" name="Stud. Mycol.">
        <title>101 Dothideomycetes genomes: a test case for predicting lifestyles and emergence of pathogens.</title>
        <authorList>
            <person name="Haridas S."/>
            <person name="Albert R."/>
            <person name="Binder M."/>
            <person name="Bloem J."/>
            <person name="Labutti K."/>
            <person name="Salamov A."/>
            <person name="Andreopoulos B."/>
            <person name="Baker S."/>
            <person name="Barry K."/>
            <person name="Bills G."/>
            <person name="Bluhm B."/>
            <person name="Cannon C."/>
            <person name="Castanera R."/>
            <person name="Culley D."/>
            <person name="Daum C."/>
            <person name="Ezra D."/>
            <person name="Gonzalez J."/>
            <person name="Henrissat B."/>
            <person name="Kuo A."/>
            <person name="Liang C."/>
            <person name="Lipzen A."/>
            <person name="Lutzoni F."/>
            <person name="Magnuson J."/>
            <person name="Mondo S."/>
            <person name="Nolan M."/>
            <person name="Ohm R."/>
            <person name="Pangilinan J."/>
            <person name="Park H.-J."/>
            <person name="Ramirez L."/>
            <person name="Alfaro M."/>
            <person name="Sun H."/>
            <person name="Tritt A."/>
            <person name="Yoshinaga Y."/>
            <person name="Zwiers L.-H."/>
            <person name="Turgeon B."/>
            <person name="Goodwin S."/>
            <person name="Spatafora J."/>
            <person name="Crous P."/>
            <person name="Grigoriev I."/>
        </authorList>
    </citation>
    <scope>NUCLEOTIDE SEQUENCE</scope>
    <source>
        <strain evidence="2">CBS 207.26</strain>
    </source>
</reference>
<dbReference type="PROSITE" id="PS50213">
    <property type="entry name" value="FAS1"/>
    <property type="match status" value="1"/>
</dbReference>
<dbReference type="Proteomes" id="UP000800200">
    <property type="component" value="Unassembled WGS sequence"/>
</dbReference>
<name>A0A6A6E759_9PEZI</name>
<gene>
    <name evidence="2" type="ORF">K469DRAFT_725218</name>
</gene>
<dbReference type="InterPro" id="IPR000782">
    <property type="entry name" value="FAS1_domain"/>
</dbReference>
<evidence type="ECO:0000313" key="3">
    <source>
        <dbReference type="Proteomes" id="UP000800200"/>
    </source>
</evidence>
<protein>
    <recommendedName>
        <fullName evidence="1">FAS1 domain-containing protein</fullName>
    </recommendedName>
</protein>
<organism evidence="2 3">
    <name type="scientific">Zopfia rhizophila CBS 207.26</name>
    <dbReference type="NCBI Taxonomy" id="1314779"/>
    <lineage>
        <taxon>Eukaryota</taxon>
        <taxon>Fungi</taxon>
        <taxon>Dikarya</taxon>
        <taxon>Ascomycota</taxon>
        <taxon>Pezizomycotina</taxon>
        <taxon>Dothideomycetes</taxon>
        <taxon>Dothideomycetes incertae sedis</taxon>
        <taxon>Zopfiaceae</taxon>
        <taxon>Zopfia</taxon>
    </lineage>
</organism>
<sequence length="471" mass="52941">MKPAHLFAYPTTTIYLVLAASAQSRPFDSLLSSFHIFGDQSPLRKHNPLNQVMPHSSEEVSTGVILSDVIGKTQDIAIFSGLTRDIDPVADRLDDASKNATVLAPDNGVMRNLKRKPWEDPNDYEVFGKNAYDGGDGQDRAHKNLRRFVEAHIVPESPWQEGQKVKTLAGNEIWYESKEAKKVIQPGNVQVTSIADKVANGEIWIMGGILDPRQYVPATGQAWTSLAQEKDKHKNEFIQDKADERIWFITTEPKLGIGERAILLLTPSGNVLWDMISFLDSPTIEFINSKGGLKAIVISHPHFYTTHLEWAKNFNCPVYTSKEDEGWLNRKDHYGFRKFIEGPTETIVDGVTAIKCGGHFDGSLVLHWDKKLFIADTLYTVPSALYHKDRLPGTTSYSFMWSIPNMIPLPPPKIHAIWKALKPFDFEATYGGFTGQDVRRPDLKNQVLESMKIQVRGEGHVDAAIFQESLE</sequence>
<dbReference type="OrthoDB" id="17458at2759"/>
<proteinExistence type="predicted"/>
<dbReference type="PANTHER" id="PTHR36839">
    <property type="entry name" value="METALLO-BETA-LACTAMASE FAMILY PROTEIN (AFU_ORTHOLOGUE AFUA_5G12770)"/>
    <property type="match status" value="1"/>
</dbReference>
<dbReference type="InterPro" id="IPR001279">
    <property type="entry name" value="Metallo-B-lactamas"/>
</dbReference>
<accession>A0A6A6E759</accession>
<evidence type="ECO:0000259" key="1">
    <source>
        <dbReference type="PROSITE" id="PS50213"/>
    </source>
</evidence>
<dbReference type="AlphaFoldDB" id="A0A6A6E759"/>
<dbReference type="SMART" id="SM00849">
    <property type="entry name" value="Lactamase_B"/>
    <property type="match status" value="1"/>
</dbReference>
<dbReference type="PANTHER" id="PTHR36839:SF1">
    <property type="entry name" value="METALLO-BETA-LACTAMASE FAMILY PROTEIN (AFU_ORTHOLOGUE AFUA_5G12770)"/>
    <property type="match status" value="1"/>
</dbReference>
<dbReference type="InterPro" id="IPR036866">
    <property type="entry name" value="RibonucZ/Hydroxyglut_hydro"/>
</dbReference>
<keyword evidence="3" id="KW-1185">Reference proteome</keyword>
<feature type="domain" description="FAS1" evidence="1">
    <location>
        <begin position="63"/>
        <end position="210"/>
    </location>
</feature>
<dbReference type="Gene3D" id="2.30.180.10">
    <property type="entry name" value="FAS1 domain"/>
    <property type="match status" value="1"/>
</dbReference>
<dbReference type="Gene3D" id="3.60.15.10">
    <property type="entry name" value="Ribonuclease Z/Hydroxyacylglutathione hydrolase-like"/>
    <property type="match status" value="1"/>
</dbReference>
<dbReference type="SUPFAM" id="SSF82153">
    <property type="entry name" value="FAS1 domain"/>
    <property type="match status" value="1"/>
</dbReference>
<dbReference type="SUPFAM" id="SSF56281">
    <property type="entry name" value="Metallo-hydrolase/oxidoreductase"/>
    <property type="match status" value="1"/>
</dbReference>